<proteinExistence type="predicted"/>
<dbReference type="STRING" id="1210086.GCA_001613105_01035"/>
<dbReference type="EMBL" id="QQBC01000002">
    <property type="protein sequence ID" value="RDI68057.1"/>
    <property type="molecule type" value="Genomic_DNA"/>
</dbReference>
<comment type="caution">
    <text evidence="1">The sequence shown here is derived from an EMBL/GenBank/DDBJ whole genome shotgun (WGS) entry which is preliminary data.</text>
</comment>
<evidence type="ECO:0000313" key="1">
    <source>
        <dbReference type="EMBL" id="RDI68057.1"/>
    </source>
</evidence>
<reference evidence="1 2" key="1">
    <citation type="submission" date="2018-07" db="EMBL/GenBank/DDBJ databases">
        <title>Genomic Encyclopedia of Type Strains, Phase IV (KMG-IV): sequencing the most valuable type-strain genomes for metagenomic binning, comparative biology and taxonomic classification.</title>
        <authorList>
            <person name="Goeker M."/>
        </authorList>
    </citation>
    <scope>NUCLEOTIDE SEQUENCE [LARGE SCALE GENOMIC DNA]</scope>
    <source>
        <strain evidence="1 2">DSM 44290</strain>
    </source>
</reference>
<dbReference type="AlphaFoldDB" id="A0A370IBH4"/>
<keyword evidence="2" id="KW-1185">Reference proteome</keyword>
<dbReference type="Proteomes" id="UP000254869">
    <property type="component" value="Unassembled WGS sequence"/>
</dbReference>
<dbReference type="InterPro" id="IPR029032">
    <property type="entry name" value="AhpD-like"/>
</dbReference>
<dbReference type="SUPFAM" id="SSF69118">
    <property type="entry name" value="AhpD-like"/>
    <property type="match status" value="1"/>
</dbReference>
<sequence length="109" mass="12482">MRFDYRNTSRVGLTTEQRISLTHGSPEDSCWTSESDRLLLLTVDALHDHSDIDDALWSRLTQVFDDRQLLDILLLCGWYHAIRFTARATRLPPEPGAPRFADLLPRTSG</sequence>
<dbReference type="Gene3D" id="1.20.1290.10">
    <property type="entry name" value="AhpD-like"/>
    <property type="match status" value="1"/>
</dbReference>
<protein>
    <recommendedName>
        <fullName evidence="3">Alkylhydroperoxidase/carboxymuconolactone decarboxylase family protein YurZ</fullName>
    </recommendedName>
</protein>
<name>A0A370IBH4_9NOCA</name>
<gene>
    <name evidence="1" type="ORF">DFR76_102458</name>
</gene>
<evidence type="ECO:0000313" key="2">
    <source>
        <dbReference type="Proteomes" id="UP000254869"/>
    </source>
</evidence>
<evidence type="ECO:0008006" key="3">
    <source>
        <dbReference type="Google" id="ProtNLM"/>
    </source>
</evidence>
<accession>A0A370IBH4</accession>
<organism evidence="1 2">
    <name type="scientific">Nocardia pseudobrasiliensis</name>
    <dbReference type="NCBI Taxonomy" id="45979"/>
    <lineage>
        <taxon>Bacteria</taxon>
        <taxon>Bacillati</taxon>
        <taxon>Actinomycetota</taxon>
        <taxon>Actinomycetes</taxon>
        <taxon>Mycobacteriales</taxon>
        <taxon>Nocardiaceae</taxon>
        <taxon>Nocardia</taxon>
    </lineage>
</organism>